<protein>
    <submittedName>
        <fullName evidence="2">UrcA family protein</fullName>
    </submittedName>
</protein>
<keyword evidence="1" id="KW-0732">Signal</keyword>
<evidence type="ECO:0000256" key="1">
    <source>
        <dbReference type="SAM" id="SignalP"/>
    </source>
</evidence>
<comment type="caution">
    <text evidence="2">The sequence shown here is derived from an EMBL/GenBank/DDBJ whole genome shotgun (WGS) entry which is preliminary data.</text>
</comment>
<name>A0ABU8S8S5_9SPHN</name>
<organism evidence="2 3">
    <name type="scientific">Novosphingobium aquae</name>
    <dbReference type="NCBI Taxonomy" id="3133435"/>
    <lineage>
        <taxon>Bacteria</taxon>
        <taxon>Pseudomonadati</taxon>
        <taxon>Pseudomonadota</taxon>
        <taxon>Alphaproteobacteria</taxon>
        <taxon>Sphingomonadales</taxon>
        <taxon>Sphingomonadaceae</taxon>
        <taxon>Novosphingobium</taxon>
    </lineage>
</organism>
<accession>A0ABU8S8S5</accession>
<proteinExistence type="predicted"/>
<dbReference type="RefSeq" id="WP_339966764.1">
    <property type="nucleotide sequence ID" value="NZ_JBBHJY010000004.1"/>
</dbReference>
<gene>
    <name evidence="2" type="ORF">WG900_09955</name>
</gene>
<evidence type="ECO:0000313" key="2">
    <source>
        <dbReference type="EMBL" id="MEJ6010240.1"/>
    </source>
</evidence>
<dbReference type="EMBL" id="JBBHJY010000004">
    <property type="protein sequence ID" value="MEJ6010240.1"/>
    <property type="molecule type" value="Genomic_DNA"/>
</dbReference>
<keyword evidence="3" id="KW-1185">Reference proteome</keyword>
<reference evidence="2 3" key="1">
    <citation type="submission" date="2024-03" db="EMBL/GenBank/DDBJ databases">
        <authorList>
            <person name="Jo J.-H."/>
        </authorList>
    </citation>
    <scope>NUCLEOTIDE SEQUENCE [LARGE SCALE GENOMIC DNA]</scope>
    <source>
        <strain evidence="2 3">AS3R-12</strain>
    </source>
</reference>
<dbReference type="InterPro" id="IPR030972">
    <property type="entry name" value="UrcA_uranyl"/>
</dbReference>
<feature type="signal peptide" evidence="1">
    <location>
        <begin position="1"/>
        <end position="23"/>
    </location>
</feature>
<evidence type="ECO:0000313" key="3">
    <source>
        <dbReference type="Proteomes" id="UP001379235"/>
    </source>
</evidence>
<dbReference type="NCBIfam" id="TIGR04433">
    <property type="entry name" value="UrcA_uranyl"/>
    <property type="match status" value="1"/>
</dbReference>
<feature type="chain" id="PRO_5046473726" evidence="1">
    <location>
        <begin position="24"/>
        <end position="98"/>
    </location>
</feature>
<dbReference type="Proteomes" id="UP001379235">
    <property type="component" value="Unassembled WGS sequence"/>
</dbReference>
<sequence>MKTIFAPALALAVLAAPFASAMAASPPQAQSVQFNDLDLESAAGQKTLDARIRNAARRVCDGESRVGTRLARGMCIEDVRRQVLAQVESYQNRVGKGG</sequence>